<dbReference type="GO" id="GO:0004222">
    <property type="term" value="F:metalloendopeptidase activity"/>
    <property type="evidence" value="ECO:0007669"/>
    <property type="project" value="UniProtKB-UniRule"/>
</dbReference>
<accession>T1FZY0</accession>
<evidence type="ECO:0000256" key="2">
    <source>
        <dbReference type="ARBA" id="ARBA00022670"/>
    </source>
</evidence>
<evidence type="ECO:0000313" key="11">
    <source>
        <dbReference type="EMBL" id="ESN92826.1"/>
    </source>
</evidence>
<dbReference type="EC" id="3.4.24.-" evidence="10"/>
<feature type="binding site" evidence="9">
    <location>
        <position position="118"/>
    </location>
    <ligand>
        <name>Zn(2+)</name>
        <dbReference type="ChEBI" id="CHEBI:29105"/>
        <note>catalytic</note>
    </ligand>
</feature>
<protein>
    <recommendedName>
        <fullName evidence="7 10">Leishmanolysin-like peptidase</fullName>
        <ecNumber evidence="10">3.4.24.-</ecNumber>
    </recommendedName>
</protein>
<dbReference type="GO" id="GO:0006508">
    <property type="term" value="P:proteolysis"/>
    <property type="evidence" value="ECO:0007669"/>
    <property type="project" value="UniProtKB-KW"/>
</dbReference>
<dbReference type="HOGENOM" id="CLU_023820_0_0_1"/>
<keyword evidence="13" id="KW-1185">Reference proteome</keyword>
<keyword evidence="2 10" id="KW-0645">Protease</keyword>
<dbReference type="GeneID" id="20214378"/>
<dbReference type="KEGG" id="hro:HELRODRAFT_69677"/>
<feature type="active site" evidence="8">
    <location>
        <position position="115"/>
    </location>
</feature>
<dbReference type="GO" id="GO:0007155">
    <property type="term" value="P:cell adhesion"/>
    <property type="evidence" value="ECO:0007669"/>
    <property type="project" value="InterPro"/>
</dbReference>
<reference evidence="13" key="1">
    <citation type="submission" date="2012-12" db="EMBL/GenBank/DDBJ databases">
        <authorList>
            <person name="Hellsten U."/>
            <person name="Grimwood J."/>
            <person name="Chapman J.A."/>
            <person name="Shapiro H."/>
            <person name="Aerts A."/>
            <person name="Otillar R.P."/>
            <person name="Terry A.Y."/>
            <person name="Boore J.L."/>
            <person name="Simakov O."/>
            <person name="Marletaz F."/>
            <person name="Cho S.-J."/>
            <person name="Edsinger-Gonzales E."/>
            <person name="Havlak P."/>
            <person name="Kuo D.-H."/>
            <person name="Larsson T."/>
            <person name="Lv J."/>
            <person name="Arendt D."/>
            <person name="Savage R."/>
            <person name="Osoegawa K."/>
            <person name="de Jong P."/>
            <person name="Lindberg D.R."/>
            <person name="Seaver E.C."/>
            <person name="Weisblat D.A."/>
            <person name="Putnam N.H."/>
            <person name="Grigoriev I.V."/>
            <person name="Rokhsar D.S."/>
        </authorList>
    </citation>
    <scope>NUCLEOTIDE SEQUENCE</scope>
</reference>
<dbReference type="EMBL" id="AMQM01001890">
    <property type="status" value="NOT_ANNOTATED_CDS"/>
    <property type="molecule type" value="Genomic_DNA"/>
</dbReference>
<dbReference type="EnsemblMetazoa" id="HelroT69677">
    <property type="protein sequence ID" value="HelroP69677"/>
    <property type="gene ID" value="HelroG69677"/>
</dbReference>
<dbReference type="FunFam" id="3.10.170.20:FF:000020">
    <property type="match status" value="1"/>
</dbReference>
<proteinExistence type="inferred from homology"/>
<keyword evidence="6 9" id="KW-0482">Metalloprotease</keyword>
<dbReference type="OMA" id="VTPRVVX"/>
<dbReference type="EMBL" id="AMQM01001889">
    <property type="status" value="NOT_ANNOTATED_CDS"/>
    <property type="molecule type" value="Genomic_DNA"/>
</dbReference>
<reference evidence="12" key="3">
    <citation type="submission" date="2015-06" db="UniProtKB">
        <authorList>
            <consortium name="EnsemblMetazoa"/>
        </authorList>
    </citation>
    <scope>IDENTIFICATION</scope>
</reference>
<comment type="cofactor">
    <cofactor evidence="9 10">
        <name>Zn(2+)</name>
        <dbReference type="ChEBI" id="CHEBI:29105"/>
    </cofactor>
    <text evidence="9 10">Binds 1 zinc ion per subunit.</text>
</comment>
<dbReference type="FunCoup" id="T1FZY0">
    <property type="interactions" value="656"/>
</dbReference>
<dbReference type="SUPFAM" id="SSF55486">
    <property type="entry name" value="Metalloproteases ('zincins'), catalytic domain"/>
    <property type="match status" value="1"/>
</dbReference>
<organism evidence="12 13">
    <name type="scientific">Helobdella robusta</name>
    <name type="common">Californian leech</name>
    <dbReference type="NCBI Taxonomy" id="6412"/>
    <lineage>
        <taxon>Eukaryota</taxon>
        <taxon>Metazoa</taxon>
        <taxon>Spiralia</taxon>
        <taxon>Lophotrochozoa</taxon>
        <taxon>Annelida</taxon>
        <taxon>Clitellata</taxon>
        <taxon>Hirudinea</taxon>
        <taxon>Rhynchobdellida</taxon>
        <taxon>Glossiphoniidae</taxon>
        <taxon>Helobdella</taxon>
    </lineage>
</organism>
<evidence type="ECO:0000256" key="4">
    <source>
        <dbReference type="ARBA" id="ARBA00022801"/>
    </source>
</evidence>
<dbReference type="MEROPS" id="M08.002"/>
<dbReference type="GO" id="GO:0008233">
    <property type="term" value="F:peptidase activity"/>
    <property type="evidence" value="ECO:0000318"/>
    <property type="project" value="GO_Central"/>
</dbReference>
<dbReference type="AlphaFoldDB" id="T1FZY0"/>
<dbReference type="RefSeq" id="XP_009028855.1">
    <property type="nucleotide sequence ID" value="XM_009030607.1"/>
</dbReference>
<feature type="binding site" evidence="9">
    <location>
        <position position="114"/>
    </location>
    <ligand>
        <name>Zn(2+)</name>
        <dbReference type="ChEBI" id="CHEBI:29105"/>
        <note>catalytic</note>
    </ligand>
</feature>
<gene>
    <name evidence="12" type="primary">20214378</name>
    <name evidence="11" type="ORF">HELRODRAFT_69677</name>
</gene>
<dbReference type="Gene3D" id="3.90.132.10">
    <property type="entry name" value="Leishmanolysin , domain 2"/>
    <property type="match status" value="1"/>
</dbReference>
<keyword evidence="5 9" id="KW-0862">Zinc</keyword>
<comment type="similarity">
    <text evidence="1 10">Belongs to the peptidase M8 family.</text>
</comment>
<dbReference type="Pfam" id="PF01457">
    <property type="entry name" value="Peptidase_M8"/>
    <property type="match status" value="1"/>
</dbReference>
<evidence type="ECO:0000256" key="7">
    <source>
        <dbReference type="ARBA" id="ARBA00039717"/>
    </source>
</evidence>
<reference evidence="11 13" key="2">
    <citation type="journal article" date="2013" name="Nature">
        <title>Insights into bilaterian evolution from three spiralian genomes.</title>
        <authorList>
            <person name="Simakov O."/>
            <person name="Marletaz F."/>
            <person name="Cho S.J."/>
            <person name="Edsinger-Gonzales E."/>
            <person name="Havlak P."/>
            <person name="Hellsten U."/>
            <person name="Kuo D.H."/>
            <person name="Larsson T."/>
            <person name="Lv J."/>
            <person name="Arendt D."/>
            <person name="Savage R."/>
            <person name="Osoegawa K."/>
            <person name="de Jong P."/>
            <person name="Grimwood J."/>
            <person name="Chapman J.A."/>
            <person name="Shapiro H."/>
            <person name="Aerts A."/>
            <person name="Otillar R.P."/>
            <person name="Terry A.Y."/>
            <person name="Boore J.L."/>
            <person name="Grigoriev I.V."/>
            <person name="Lindberg D.R."/>
            <person name="Seaver E.C."/>
            <person name="Weisblat D.A."/>
            <person name="Putnam N.H."/>
            <person name="Rokhsar D.S."/>
        </authorList>
    </citation>
    <scope>NUCLEOTIDE SEQUENCE</scope>
</reference>
<evidence type="ECO:0000256" key="10">
    <source>
        <dbReference type="RuleBase" id="RU366077"/>
    </source>
</evidence>
<dbReference type="EMBL" id="AMQM01001891">
    <property type="status" value="NOT_ANNOTATED_CDS"/>
    <property type="molecule type" value="Genomic_DNA"/>
</dbReference>
<evidence type="ECO:0000256" key="8">
    <source>
        <dbReference type="PIRSR" id="PIRSR601577-1"/>
    </source>
</evidence>
<keyword evidence="4 10" id="KW-0378">Hydrolase</keyword>
<sequence length="508" mass="58002">DSYPYCVDGCANQTYCGEVEVPAKHLETCRRISSKGDFEKIGESGKGVNNGHFILYVSAFESERCSFESTIAYAAYCRLDASFDRPVAGYVNMCPDEISLKMFDLHQMHFTIKHEILHALGFSSGLFAFYRDKNGQPLTPRNPATNKPPYNKKLNRYQWSDNVVRSVDRSDWLAAGGYINRTFNYIVTPSVLREVRQHFNCSSLEGAELENQGPAGTSFTHWEKRVFENELMTGTYTQNLVISRITLALLDDTGWYQVNYQMAGELKWGKNLGCDFAKSSCSQWILNKMNKNESIHPFCNHLKTNVIKTECTEDLSSVGVCNLIKHKHQLPPVYRNILNLTDNEMDMSHYGGSVPLADYCPYVQEFNWKENEKTVRGSKCFVDSNNPSLEMNLLLETYGKESICIEHSTQWTVEYCSSIHSVDNWGSGCYQYVCFQNNLGLILNNILHWCHNAKDVIRVTTSTSFWFHKGSLVCPDISKICKVSNNSNFFIVYLKVRTTHSAFAYTYD</sequence>
<dbReference type="PANTHER" id="PTHR10942:SF0">
    <property type="entry name" value="LEISHMANOLYSIN-LIKE PEPTIDASE"/>
    <property type="match status" value="1"/>
</dbReference>
<dbReference type="Gene3D" id="3.10.170.20">
    <property type="match status" value="1"/>
</dbReference>
<keyword evidence="3 9" id="KW-0479">Metal-binding</keyword>
<evidence type="ECO:0000256" key="3">
    <source>
        <dbReference type="ARBA" id="ARBA00022723"/>
    </source>
</evidence>
<dbReference type="eggNOG" id="KOG2556">
    <property type="taxonomic scope" value="Eukaryota"/>
</dbReference>
<dbReference type="InParanoid" id="T1FZY0"/>
<feature type="binding site" evidence="9">
    <location>
        <position position="221"/>
    </location>
    <ligand>
        <name>Zn(2+)</name>
        <dbReference type="ChEBI" id="CHEBI:29105"/>
        <note>catalytic</note>
    </ligand>
</feature>
<dbReference type="OrthoDB" id="527990at2759"/>
<evidence type="ECO:0000256" key="6">
    <source>
        <dbReference type="ARBA" id="ARBA00023049"/>
    </source>
</evidence>
<dbReference type="CTD" id="20214378"/>
<evidence type="ECO:0000256" key="9">
    <source>
        <dbReference type="PIRSR" id="PIRSR601577-2"/>
    </source>
</evidence>
<evidence type="ECO:0000256" key="1">
    <source>
        <dbReference type="ARBA" id="ARBA00005860"/>
    </source>
</evidence>
<dbReference type="Proteomes" id="UP000015101">
    <property type="component" value="Unassembled WGS sequence"/>
</dbReference>
<dbReference type="InterPro" id="IPR001577">
    <property type="entry name" value="Peptidase_M8"/>
</dbReference>
<dbReference type="EMBL" id="KB097639">
    <property type="protein sequence ID" value="ESN92826.1"/>
    <property type="molecule type" value="Genomic_DNA"/>
</dbReference>
<dbReference type="Gene3D" id="2.10.55.10">
    <property type="entry name" value="Leishmanolysin domain 3"/>
    <property type="match status" value="1"/>
</dbReference>
<evidence type="ECO:0000313" key="13">
    <source>
        <dbReference type="Proteomes" id="UP000015101"/>
    </source>
</evidence>
<dbReference type="STRING" id="6412.T1FZY0"/>
<dbReference type="GO" id="GO:0046872">
    <property type="term" value="F:metal ion binding"/>
    <property type="evidence" value="ECO:0007669"/>
    <property type="project" value="UniProtKB-KW"/>
</dbReference>
<dbReference type="GO" id="GO:0016020">
    <property type="term" value="C:membrane"/>
    <property type="evidence" value="ECO:0007669"/>
    <property type="project" value="InterPro"/>
</dbReference>
<evidence type="ECO:0000313" key="12">
    <source>
        <dbReference type="EnsemblMetazoa" id="HelroP69677"/>
    </source>
</evidence>
<dbReference type="GO" id="GO:0005737">
    <property type="term" value="C:cytoplasm"/>
    <property type="evidence" value="ECO:0000318"/>
    <property type="project" value="GO_Central"/>
</dbReference>
<evidence type="ECO:0000256" key="5">
    <source>
        <dbReference type="ARBA" id="ARBA00022833"/>
    </source>
</evidence>
<dbReference type="FunFam" id="3.90.132.10:FF:000001">
    <property type="entry name" value="leishmanolysin-like peptidase isoform X2"/>
    <property type="match status" value="1"/>
</dbReference>
<name>T1FZY0_HELRO</name>
<dbReference type="PANTHER" id="PTHR10942">
    <property type="entry name" value="LEISHMANOLYSIN-LIKE PEPTIDASE"/>
    <property type="match status" value="1"/>
</dbReference>